<gene>
    <name evidence="1" type="ORF">EV677_1586</name>
</gene>
<dbReference type="AlphaFoldDB" id="A0A4R6G4Y0"/>
<dbReference type="Pfam" id="PF07103">
    <property type="entry name" value="DUF1365"/>
    <property type="match status" value="1"/>
</dbReference>
<evidence type="ECO:0000313" key="1">
    <source>
        <dbReference type="EMBL" id="TDN89529.1"/>
    </source>
</evidence>
<evidence type="ECO:0000313" key="2">
    <source>
        <dbReference type="Proteomes" id="UP000294737"/>
    </source>
</evidence>
<reference evidence="1 2" key="1">
    <citation type="submission" date="2019-03" db="EMBL/GenBank/DDBJ databases">
        <title>Genomic Encyclopedia of Type Strains, Phase IV (KMG-IV): sequencing the most valuable type-strain genomes for metagenomic binning, comparative biology and taxonomic classification.</title>
        <authorList>
            <person name="Goeker M."/>
        </authorList>
    </citation>
    <scope>NUCLEOTIDE SEQUENCE [LARGE SCALE GENOMIC DNA]</scope>
    <source>
        <strain evidence="1 2">DSM 18555</strain>
    </source>
</reference>
<dbReference type="PANTHER" id="PTHR33973">
    <property type="entry name" value="OS07G0153300 PROTEIN"/>
    <property type="match status" value="1"/>
</dbReference>
<dbReference type="OrthoDB" id="9778801at2"/>
<organism evidence="1 2">
    <name type="scientific">Herminiimonas fonticola</name>
    <dbReference type="NCBI Taxonomy" id="303380"/>
    <lineage>
        <taxon>Bacteria</taxon>
        <taxon>Pseudomonadati</taxon>
        <taxon>Pseudomonadota</taxon>
        <taxon>Betaproteobacteria</taxon>
        <taxon>Burkholderiales</taxon>
        <taxon>Oxalobacteraceae</taxon>
        <taxon>Herminiimonas</taxon>
    </lineage>
</organism>
<sequence>MSAINRPQLCFGSVSHRRLRPVAHAFNYGVYFMRLPLRSMANTHFDMNRLSRLFSHNRFNLLSFHDKDHGDDMQTPLEWIDGLLEREGIKDADGEIWLQAFPRVLGYVFNPVSFWFCHRSDGQLRAVLCEVRNTFGERHRYLLDTGEAMPYGIELTARKIFHVSPFCEIKGDYRFRFMRTTQTYVDDRDGLAEHTVARINYDDDAGPLLLTSLSGISRPLSNGVVAQAFFRYPLMTFGVVVKIHWQALRLWIKHVPFFRKPQPPSHEMSR</sequence>
<dbReference type="EMBL" id="SNWF01000005">
    <property type="protein sequence ID" value="TDN89529.1"/>
    <property type="molecule type" value="Genomic_DNA"/>
</dbReference>
<keyword evidence="2" id="KW-1185">Reference proteome</keyword>
<dbReference type="InterPro" id="IPR010775">
    <property type="entry name" value="DUF1365"/>
</dbReference>
<name>A0A4R6G4Y0_9BURK</name>
<dbReference type="Proteomes" id="UP000294737">
    <property type="component" value="Unassembled WGS sequence"/>
</dbReference>
<dbReference type="PANTHER" id="PTHR33973:SF4">
    <property type="entry name" value="OS07G0153300 PROTEIN"/>
    <property type="match status" value="1"/>
</dbReference>
<protein>
    <recommendedName>
        <fullName evidence="3">DUF1365 family protein</fullName>
    </recommendedName>
</protein>
<dbReference type="RefSeq" id="WP_112993083.1">
    <property type="nucleotide sequence ID" value="NZ_PTLZ01000005.1"/>
</dbReference>
<accession>A0A4R6G4Y0</accession>
<evidence type="ECO:0008006" key="3">
    <source>
        <dbReference type="Google" id="ProtNLM"/>
    </source>
</evidence>
<proteinExistence type="predicted"/>
<comment type="caution">
    <text evidence="1">The sequence shown here is derived from an EMBL/GenBank/DDBJ whole genome shotgun (WGS) entry which is preliminary data.</text>
</comment>